<dbReference type="EMBL" id="BART01013777">
    <property type="protein sequence ID" value="GAG80989.1"/>
    <property type="molecule type" value="Genomic_DNA"/>
</dbReference>
<gene>
    <name evidence="1" type="ORF">S01H4_27950</name>
</gene>
<sequence>MDNNDLYGAALKAIEKLFKDKSVSQEAAKSNMEALIDEIHEMLEGLDV</sequence>
<evidence type="ECO:0000313" key="1">
    <source>
        <dbReference type="EMBL" id="GAG80989.1"/>
    </source>
</evidence>
<dbReference type="AlphaFoldDB" id="X1AGE7"/>
<name>X1AGE7_9ZZZZ</name>
<proteinExistence type="predicted"/>
<organism evidence="1">
    <name type="scientific">marine sediment metagenome</name>
    <dbReference type="NCBI Taxonomy" id="412755"/>
    <lineage>
        <taxon>unclassified sequences</taxon>
        <taxon>metagenomes</taxon>
        <taxon>ecological metagenomes</taxon>
    </lineage>
</organism>
<comment type="caution">
    <text evidence="1">The sequence shown here is derived from an EMBL/GenBank/DDBJ whole genome shotgun (WGS) entry which is preliminary data.</text>
</comment>
<protein>
    <submittedName>
        <fullName evidence="1">Uncharacterized protein</fullName>
    </submittedName>
</protein>
<reference evidence="1" key="1">
    <citation type="journal article" date="2014" name="Front. Microbiol.">
        <title>High frequency of phylogenetically diverse reductive dehalogenase-homologous genes in deep subseafloor sedimentary metagenomes.</title>
        <authorList>
            <person name="Kawai M."/>
            <person name="Futagami T."/>
            <person name="Toyoda A."/>
            <person name="Takaki Y."/>
            <person name="Nishi S."/>
            <person name="Hori S."/>
            <person name="Arai W."/>
            <person name="Tsubouchi T."/>
            <person name="Morono Y."/>
            <person name="Uchiyama I."/>
            <person name="Ito T."/>
            <person name="Fujiyama A."/>
            <person name="Inagaki F."/>
            <person name="Takami H."/>
        </authorList>
    </citation>
    <scope>NUCLEOTIDE SEQUENCE</scope>
    <source>
        <strain evidence="1">Expedition CK06-06</strain>
    </source>
</reference>
<accession>X1AGE7</accession>